<proteinExistence type="predicted"/>
<evidence type="ECO:0000256" key="2">
    <source>
        <dbReference type="SAM" id="Phobius"/>
    </source>
</evidence>
<dbReference type="AlphaFoldDB" id="A0A0G1HY93"/>
<keyword evidence="2" id="KW-0472">Membrane</keyword>
<feature type="transmembrane region" description="Helical" evidence="2">
    <location>
        <begin position="40"/>
        <end position="60"/>
    </location>
</feature>
<evidence type="ECO:0000313" key="4">
    <source>
        <dbReference type="Proteomes" id="UP000034006"/>
    </source>
</evidence>
<evidence type="ECO:0000256" key="1">
    <source>
        <dbReference type="SAM" id="MobiDB-lite"/>
    </source>
</evidence>
<dbReference type="Proteomes" id="UP000034006">
    <property type="component" value="Unassembled WGS sequence"/>
</dbReference>
<keyword evidence="2" id="KW-0812">Transmembrane</keyword>
<keyword evidence="2" id="KW-1133">Transmembrane helix</keyword>
<feature type="region of interest" description="Disordered" evidence="1">
    <location>
        <begin position="69"/>
        <end position="93"/>
    </location>
</feature>
<reference evidence="3 4" key="1">
    <citation type="journal article" date="2015" name="Nature">
        <title>rRNA introns, odd ribosomes, and small enigmatic genomes across a large radiation of phyla.</title>
        <authorList>
            <person name="Brown C.T."/>
            <person name="Hug L.A."/>
            <person name="Thomas B.C."/>
            <person name="Sharon I."/>
            <person name="Castelle C.J."/>
            <person name="Singh A."/>
            <person name="Wilkins M.J."/>
            <person name="Williams K.H."/>
            <person name="Banfield J.F."/>
        </authorList>
    </citation>
    <scope>NUCLEOTIDE SEQUENCE [LARGE SCALE GENOMIC DNA]</scope>
</reference>
<protein>
    <submittedName>
        <fullName evidence="3">Uncharacterized protein</fullName>
    </submittedName>
</protein>
<comment type="caution">
    <text evidence="3">The sequence shown here is derived from an EMBL/GenBank/DDBJ whole genome shotgun (WGS) entry which is preliminary data.</text>
</comment>
<dbReference type="STRING" id="1618387.UW44_C0010G0021"/>
<gene>
    <name evidence="3" type="ORF">UW44_C0010G0021</name>
</gene>
<dbReference type="EMBL" id="LCIH01000010">
    <property type="protein sequence ID" value="KKT51583.1"/>
    <property type="molecule type" value="Genomic_DNA"/>
</dbReference>
<evidence type="ECO:0000313" key="3">
    <source>
        <dbReference type="EMBL" id="KKT51583.1"/>
    </source>
</evidence>
<accession>A0A0G1HY93</accession>
<name>A0A0G1HY93_9BACT</name>
<organism evidence="3 4">
    <name type="scientific">Candidatus Collierbacteria bacterium GW2011_GWB2_44_22</name>
    <dbReference type="NCBI Taxonomy" id="1618387"/>
    <lineage>
        <taxon>Bacteria</taxon>
        <taxon>Candidatus Collieribacteriota</taxon>
    </lineage>
</organism>
<sequence length="191" mass="20644">MSSFLDRQNQLISDGKKVKALQQIQQIAESGKPIKWEIPLLPILLILILATVVIGSVVAIRDYYSPDSPLPNNQNNSQPPSLPEAPSLPEGSSIDPSWPMNPIAMGAYQTPTQIFSDISGIPGFTALSTSPGRLVCQDGYAAFYIPPGTNNVYILAVDPSGVIVYTPPVPLGWVNIYCDAGTFREIIVFSQ</sequence>